<dbReference type="GO" id="GO:0000921">
    <property type="term" value="P:septin ring assembly"/>
    <property type="evidence" value="ECO:0007669"/>
    <property type="project" value="TreeGrafter"/>
</dbReference>
<dbReference type="RefSeq" id="WP_126980713.1">
    <property type="nucleotide sequence ID" value="NZ_CAWUGC010000009.1"/>
</dbReference>
<dbReference type="GO" id="GO:0005829">
    <property type="term" value="C:cytosol"/>
    <property type="evidence" value="ECO:0007669"/>
    <property type="project" value="TreeGrafter"/>
</dbReference>
<dbReference type="InterPro" id="IPR042233">
    <property type="entry name" value="Cell_div_ZapA_N"/>
</dbReference>
<name>A0A433SB26_9BURK</name>
<dbReference type="InterPro" id="IPR036192">
    <property type="entry name" value="Cell_div_ZapA-like_sf"/>
</dbReference>
<dbReference type="InterPro" id="IPR007838">
    <property type="entry name" value="Cell_div_ZapA-like"/>
</dbReference>
<comment type="caution">
    <text evidence="10">The sequence shown here is derived from an EMBL/GenBank/DDBJ whole genome shotgun (WGS) entry which is preliminary data.</text>
</comment>
<dbReference type="Gene3D" id="1.20.5.50">
    <property type="match status" value="1"/>
</dbReference>
<evidence type="ECO:0000256" key="6">
    <source>
        <dbReference type="ARBA" id="ARBA00023306"/>
    </source>
</evidence>
<comment type="subunit">
    <text evidence="8">Homodimer. Interacts with FtsZ.</text>
</comment>
<dbReference type="Pfam" id="PF05164">
    <property type="entry name" value="ZapA"/>
    <property type="match status" value="1"/>
</dbReference>
<evidence type="ECO:0000256" key="5">
    <source>
        <dbReference type="ARBA" id="ARBA00023210"/>
    </source>
</evidence>
<dbReference type="Gene3D" id="3.30.160.880">
    <property type="entry name" value="Cell division protein ZapA protomer, N-terminal domain"/>
    <property type="match status" value="1"/>
</dbReference>
<proteinExistence type="predicted"/>
<evidence type="ECO:0000256" key="7">
    <source>
        <dbReference type="ARBA" id="ARBA00024910"/>
    </source>
</evidence>
<evidence type="ECO:0000256" key="9">
    <source>
        <dbReference type="ARBA" id="ARBA00033158"/>
    </source>
</evidence>
<evidence type="ECO:0000256" key="3">
    <source>
        <dbReference type="ARBA" id="ARBA00022490"/>
    </source>
</evidence>
<accession>A0A433SB26</accession>
<dbReference type="PANTHER" id="PTHR34981:SF1">
    <property type="entry name" value="CELL DIVISION PROTEIN ZAPA"/>
    <property type="match status" value="1"/>
</dbReference>
<evidence type="ECO:0000256" key="2">
    <source>
        <dbReference type="ARBA" id="ARBA00015195"/>
    </source>
</evidence>
<gene>
    <name evidence="10" type="ORF">CUZ56_02541</name>
</gene>
<evidence type="ECO:0000313" key="10">
    <source>
        <dbReference type="EMBL" id="RUS65941.1"/>
    </source>
</evidence>
<keyword evidence="11" id="KW-1185">Reference proteome</keyword>
<dbReference type="GO" id="GO:0030428">
    <property type="term" value="C:cell septum"/>
    <property type="evidence" value="ECO:0007669"/>
    <property type="project" value="TreeGrafter"/>
</dbReference>
<comment type="function">
    <text evidence="7">Activator of cell division through the inhibition of FtsZ GTPase activity, therefore promoting FtsZ assembly into bundles of protofilaments necessary for the formation of the division Z ring. It is recruited early at mid-cell but it is not essential for cell division.</text>
</comment>
<dbReference type="EMBL" id="PQSP01000008">
    <property type="protein sequence ID" value="RUS65941.1"/>
    <property type="molecule type" value="Genomic_DNA"/>
</dbReference>
<evidence type="ECO:0000256" key="1">
    <source>
        <dbReference type="ARBA" id="ARBA00004496"/>
    </source>
</evidence>
<evidence type="ECO:0000256" key="8">
    <source>
        <dbReference type="ARBA" id="ARBA00026068"/>
    </source>
</evidence>
<dbReference type="Proteomes" id="UP000286947">
    <property type="component" value="Unassembled WGS sequence"/>
</dbReference>
<dbReference type="SUPFAM" id="SSF102829">
    <property type="entry name" value="Cell division protein ZapA-like"/>
    <property type="match status" value="1"/>
</dbReference>
<protein>
    <recommendedName>
        <fullName evidence="2">Cell division protein ZapA</fullName>
    </recommendedName>
    <alternativeName>
        <fullName evidence="9">Z ring-associated protein ZapA</fullName>
    </alternativeName>
</protein>
<keyword evidence="5" id="KW-0717">Septation</keyword>
<dbReference type="GO" id="GO:0000917">
    <property type="term" value="P:division septum assembly"/>
    <property type="evidence" value="ECO:0007669"/>
    <property type="project" value="UniProtKB-KW"/>
</dbReference>
<evidence type="ECO:0000313" key="11">
    <source>
        <dbReference type="Proteomes" id="UP000286947"/>
    </source>
</evidence>
<dbReference type="GO" id="GO:0032153">
    <property type="term" value="C:cell division site"/>
    <property type="evidence" value="ECO:0007669"/>
    <property type="project" value="TreeGrafter"/>
</dbReference>
<dbReference type="OrthoDB" id="5297208at2"/>
<dbReference type="AlphaFoldDB" id="A0A433SB26"/>
<keyword evidence="4" id="KW-0132">Cell division</keyword>
<evidence type="ECO:0000256" key="4">
    <source>
        <dbReference type="ARBA" id="ARBA00022618"/>
    </source>
</evidence>
<dbReference type="GO" id="GO:0043093">
    <property type="term" value="P:FtsZ-dependent cytokinesis"/>
    <property type="evidence" value="ECO:0007669"/>
    <property type="project" value="TreeGrafter"/>
</dbReference>
<keyword evidence="6" id="KW-0131">Cell cycle</keyword>
<reference evidence="10 11" key="1">
    <citation type="submission" date="2018-01" db="EMBL/GenBank/DDBJ databases">
        <title>Saezia sanguinis gen. nov., sp. nov., in the order Burkholderiales isolated from human blood.</title>
        <authorList>
            <person name="Medina-Pascual M.J."/>
            <person name="Valdezate S."/>
            <person name="Monzon S."/>
            <person name="Cuesta I."/>
            <person name="Carrasco G."/>
            <person name="Villalon P."/>
            <person name="Saez-Nieto J.A."/>
        </authorList>
    </citation>
    <scope>NUCLEOTIDE SEQUENCE [LARGE SCALE GENOMIC DNA]</scope>
    <source>
        <strain evidence="10 11">CNM695-12</strain>
    </source>
</reference>
<sequence length="109" mass="11979">MRQIEVRIMGQSYLLGCAEGAEQELLEAVAKVDREMCTIRDGGKLRARERIAVLAALNLAVMLSQKSNAPDEMALTLPLEPATAPEPNAEYEALIHRIDQVLGRDGHLI</sequence>
<dbReference type="PANTHER" id="PTHR34981">
    <property type="entry name" value="CELL DIVISION PROTEIN ZAPA"/>
    <property type="match status" value="1"/>
</dbReference>
<organism evidence="10 11">
    <name type="scientific">Saezia sanguinis</name>
    <dbReference type="NCBI Taxonomy" id="1965230"/>
    <lineage>
        <taxon>Bacteria</taxon>
        <taxon>Pseudomonadati</taxon>
        <taxon>Pseudomonadota</taxon>
        <taxon>Betaproteobacteria</taxon>
        <taxon>Burkholderiales</taxon>
        <taxon>Saeziaceae</taxon>
        <taxon>Saezia</taxon>
    </lineage>
</organism>
<comment type="subcellular location">
    <subcellularLocation>
        <location evidence="1">Cytoplasm</location>
    </subcellularLocation>
</comment>
<keyword evidence="3" id="KW-0963">Cytoplasm</keyword>